<dbReference type="GO" id="GO:0016226">
    <property type="term" value="P:iron-sulfur cluster assembly"/>
    <property type="evidence" value="ECO:0007669"/>
    <property type="project" value="InterPro"/>
</dbReference>
<dbReference type="SUPFAM" id="SSF101960">
    <property type="entry name" value="Stabilizer of iron transporter SufD"/>
    <property type="match status" value="1"/>
</dbReference>
<evidence type="ECO:0000313" key="2">
    <source>
        <dbReference type="EMBL" id="EQD65061.1"/>
    </source>
</evidence>
<dbReference type="AlphaFoldDB" id="T1AWR8"/>
<dbReference type="InterPro" id="IPR037284">
    <property type="entry name" value="SUF_FeS_clus_asmbl_SufBD_sf"/>
</dbReference>
<organism evidence="2">
    <name type="scientific">mine drainage metagenome</name>
    <dbReference type="NCBI Taxonomy" id="410659"/>
    <lineage>
        <taxon>unclassified sequences</taxon>
        <taxon>metagenomes</taxon>
        <taxon>ecological metagenomes</taxon>
    </lineage>
</organism>
<evidence type="ECO:0000259" key="1">
    <source>
        <dbReference type="Pfam" id="PF01458"/>
    </source>
</evidence>
<protein>
    <submittedName>
        <fullName evidence="2">FeS assembly protein SufD</fullName>
    </submittedName>
</protein>
<gene>
    <name evidence="2" type="ORF">B1A_08621</name>
</gene>
<proteinExistence type="predicted"/>
<dbReference type="InterPro" id="IPR000825">
    <property type="entry name" value="SUF_FeS_clus_asmbl_SufBD_core"/>
</dbReference>
<comment type="caution">
    <text evidence="2">The sequence shown here is derived from an EMBL/GenBank/DDBJ whole genome shotgun (WGS) entry which is preliminary data.</text>
</comment>
<dbReference type="EMBL" id="AUZX01006149">
    <property type="protein sequence ID" value="EQD65061.1"/>
    <property type="molecule type" value="Genomic_DNA"/>
</dbReference>
<dbReference type="InterPro" id="IPR055346">
    <property type="entry name" value="Fe-S_cluster_assembly_SufBD"/>
</dbReference>
<reference evidence="2" key="1">
    <citation type="submission" date="2013-08" db="EMBL/GenBank/DDBJ databases">
        <authorList>
            <person name="Mendez C."/>
            <person name="Richter M."/>
            <person name="Ferrer M."/>
            <person name="Sanchez J."/>
        </authorList>
    </citation>
    <scope>NUCLEOTIDE SEQUENCE</scope>
</reference>
<dbReference type="Pfam" id="PF01458">
    <property type="entry name" value="SUFBD_core"/>
    <property type="match status" value="1"/>
</dbReference>
<accession>T1AWR8</accession>
<dbReference type="PANTHER" id="PTHR43575">
    <property type="entry name" value="PROTEIN ABCI7, CHLOROPLASTIC"/>
    <property type="match status" value="1"/>
</dbReference>
<feature type="domain" description="SUF system FeS cluster assembly SufBD core" evidence="1">
    <location>
        <begin position="175"/>
        <end position="398"/>
    </location>
</feature>
<dbReference type="PANTHER" id="PTHR43575:SF1">
    <property type="entry name" value="PROTEIN ABCI7, CHLOROPLASTIC"/>
    <property type="match status" value="1"/>
</dbReference>
<reference evidence="2" key="2">
    <citation type="journal article" date="2014" name="ISME J.">
        <title>Microbial stratification in low pH oxic and suboxic macroscopic growths along an acid mine drainage.</title>
        <authorList>
            <person name="Mendez-Garcia C."/>
            <person name="Mesa V."/>
            <person name="Sprenger R.R."/>
            <person name="Richter M."/>
            <person name="Diez M.S."/>
            <person name="Solano J."/>
            <person name="Bargiela R."/>
            <person name="Golyshina O.V."/>
            <person name="Manteca A."/>
            <person name="Ramos J.L."/>
            <person name="Gallego J.R."/>
            <person name="Llorente I."/>
            <person name="Martins Dos Santos V.A."/>
            <person name="Jensen O.N."/>
            <person name="Pelaez A.I."/>
            <person name="Sanchez J."/>
            <person name="Ferrer M."/>
        </authorList>
    </citation>
    <scope>NUCLEOTIDE SEQUENCE</scope>
</reference>
<name>T1AWR8_9ZZZZ</name>
<sequence length="428" mass="45281">MSTALLAAVLQQTGAPDLPGAGIARVDAARAAARTALAQQSALVDARAETWRYTSLRALEAQALPLASAADDAKIVELPPALGPRLVFIDGHYAPRHSQLADLPIGVNFKPLSALRAEDWQAHAALLQFVGGGSDALEPLNLALASAGVLLDVRPGVVVDAPIEVIYFGVVAEPRAWHARSRVLLGEGARVILLERQLGPGAGLATLHTEYHVHADARLDLVQMQEAGAALSLLRTSTLMLAARATLRMHALDLGAALTRHALGVRLQGAQARAELRHVVVLDRRQHADLQMDLRHEVGETSSDARCRAVAAARSRAVLQGAITIAAGADGSDAALSTHNLLLSDQAEIDARPVMEIHADEVRAAHGASVGQLDATMLFYLRARGLPEAEARALLTAAHCRAVLDDIVHADLRTAAMQALDARIQSLR</sequence>